<dbReference type="PANTHER" id="PTHR47842">
    <property type="entry name" value="EXPRESSED PROTEIN"/>
    <property type="match status" value="1"/>
</dbReference>
<feature type="region of interest" description="Disordered" evidence="2">
    <location>
        <begin position="150"/>
        <end position="176"/>
    </location>
</feature>
<dbReference type="Gene3D" id="3.40.50.1820">
    <property type="entry name" value="alpha/beta hydrolase"/>
    <property type="match status" value="1"/>
</dbReference>
<accession>A0A9N8VLH5</accession>
<dbReference type="InterPro" id="IPR007751">
    <property type="entry name" value="DUF676_lipase-like"/>
</dbReference>
<comment type="similarity">
    <text evidence="1">Belongs to the putative lipase ROG1 family.</text>
</comment>
<dbReference type="Proteomes" id="UP000789739">
    <property type="component" value="Unassembled WGS sequence"/>
</dbReference>
<gene>
    <name evidence="4" type="ORF">PBRASI_LOCUS120</name>
</gene>
<evidence type="ECO:0000313" key="5">
    <source>
        <dbReference type="Proteomes" id="UP000789739"/>
    </source>
</evidence>
<evidence type="ECO:0000256" key="1">
    <source>
        <dbReference type="ARBA" id="ARBA00007920"/>
    </source>
</evidence>
<organism evidence="4 5">
    <name type="scientific">Paraglomus brasilianum</name>
    <dbReference type="NCBI Taxonomy" id="144538"/>
    <lineage>
        <taxon>Eukaryota</taxon>
        <taxon>Fungi</taxon>
        <taxon>Fungi incertae sedis</taxon>
        <taxon>Mucoromycota</taxon>
        <taxon>Glomeromycotina</taxon>
        <taxon>Glomeromycetes</taxon>
        <taxon>Paraglomerales</taxon>
        <taxon>Paraglomeraceae</taxon>
        <taxon>Paraglomus</taxon>
    </lineage>
</organism>
<sequence length="321" mass="35967">MANLYKTLLIFIHGFRGSDKTFKDFPEDLEKLIPNSKSIVYPRYETRGDLNRAVRTLCEWLEKRVAEHQTYNTEVVVCLLGHSMGGIAGAEAILAYTDNTNCPIKFIGLIAYDTPFFGVHKNVHTSAANRVQTVTRDAMETYSTISSAFTKSSTNAPKPRSSETTTKTVTSGTGTSKKKSFGLWETLATTAVVAVGGYAAYSNREKLSETLKWVGDHLEYVSVLADEDECQRRVDGILEHSDEIVFRCFYTMIPSTVAGTPSRTFITLPPKPIPPYFIAISNQSRDEIDAHVTMFQPEINQHYNRLLQATTKLVTKRLQQM</sequence>
<dbReference type="EMBL" id="CAJVPI010000005">
    <property type="protein sequence ID" value="CAG8452519.1"/>
    <property type="molecule type" value="Genomic_DNA"/>
</dbReference>
<dbReference type="Pfam" id="PF05057">
    <property type="entry name" value="DUF676"/>
    <property type="match status" value="1"/>
</dbReference>
<reference evidence="4" key="1">
    <citation type="submission" date="2021-06" db="EMBL/GenBank/DDBJ databases">
        <authorList>
            <person name="Kallberg Y."/>
            <person name="Tangrot J."/>
            <person name="Rosling A."/>
        </authorList>
    </citation>
    <scope>NUCLEOTIDE SEQUENCE</scope>
    <source>
        <strain evidence="4">BR232B</strain>
    </source>
</reference>
<dbReference type="PANTHER" id="PTHR47842:SF1">
    <property type="entry name" value="DUF676 DOMAIN-CONTAINING PROTEIN"/>
    <property type="match status" value="1"/>
</dbReference>
<protein>
    <submittedName>
        <fullName evidence="4">7073_t:CDS:1</fullName>
    </submittedName>
</protein>
<evidence type="ECO:0000313" key="4">
    <source>
        <dbReference type="EMBL" id="CAG8452519.1"/>
    </source>
</evidence>
<dbReference type="SUPFAM" id="SSF53474">
    <property type="entry name" value="alpha/beta-Hydrolases"/>
    <property type="match status" value="1"/>
</dbReference>
<dbReference type="AlphaFoldDB" id="A0A9N8VLH5"/>
<name>A0A9N8VLH5_9GLOM</name>
<proteinExistence type="inferred from homology"/>
<evidence type="ECO:0000256" key="2">
    <source>
        <dbReference type="SAM" id="MobiDB-lite"/>
    </source>
</evidence>
<keyword evidence="5" id="KW-1185">Reference proteome</keyword>
<feature type="domain" description="DUF676" evidence="3">
    <location>
        <begin position="7"/>
        <end position="125"/>
    </location>
</feature>
<feature type="compositionally biased region" description="Low complexity" evidence="2">
    <location>
        <begin position="162"/>
        <end position="175"/>
    </location>
</feature>
<evidence type="ECO:0000259" key="3">
    <source>
        <dbReference type="Pfam" id="PF05057"/>
    </source>
</evidence>
<dbReference type="InterPro" id="IPR029058">
    <property type="entry name" value="AB_hydrolase_fold"/>
</dbReference>
<dbReference type="OrthoDB" id="442243at2759"/>
<comment type="caution">
    <text evidence="4">The sequence shown here is derived from an EMBL/GenBank/DDBJ whole genome shotgun (WGS) entry which is preliminary data.</text>
</comment>